<proteinExistence type="predicted"/>
<dbReference type="RefSeq" id="WP_119323274.1">
    <property type="nucleotide sequence ID" value="NZ_AP025739.1"/>
</dbReference>
<keyword evidence="4" id="KW-1185">Reference proteome</keyword>
<evidence type="ECO:0000313" key="4">
    <source>
        <dbReference type="Proteomes" id="UP000287394"/>
    </source>
</evidence>
<keyword evidence="1" id="KW-0808">Transferase</keyword>
<dbReference type="InterPro" id="IPR050267">
    <property type="entry name" value="Anti-sigma-factor_SerPK"/>
</dbReference>
<dbReference type="EMBL" id="AP025739">
    <property type="protein sequence ID" value="BDI31673.1"/>
    <property type="molecule type" value="Genomic_DNA"/>
</dbReference>
<dbReference type="Pfam" id="PF13581">
    <property type="entry name" value="HATPase_c_2"/>
    <property type="match status" value="1"/>
</dbReference>
<dbReference type="OrthoDB" id="3185978at2"/>
<organism evidence="3 4">
    <name type="scientific">Capsulimonas corticalis</name>
    <dbReference type="NCBI Taxonomy" id="2219043"/>
    <lineage>
        <taxon>Bacteria</taxon>
        <taxon>Bacillati</taxon>
        <taxon>Armatimonadota</taxon>
        <taxon>Armatimonadia</taxon>
        <taxon>Capsulimonadales</taxon>
        <taxon>Capsulimonadaceae</taxon>
        <taxon>Capsulimonas</taxon>
    </lineage>
</organism>
<gene>
    <name evidence="3" type="ORF">CCAX7_37240</name>
</gene>
<keyword evidence="1" id="KW-0723">Serine/threonine-protein kinase</keyword>
<dbReference type="Gene3D" id="3.30.565.10">
    <property type="entry name" value="Histidine kinase-like ATPase, C-terminal domain"/>
    <property type="match status" value="1"/>
</dbReference>
<dbReference type="KEGG" id="ccot:CCAX7_37240"/>
<dbReference type="PANTHER" id="PTHR35526">
    <property type="entry name" value="ANTI-SIGMA-F FACTOR RSBW-RELATED"/>
    <property type="match status" value="1"/>
</dbReference>
<reference evidence="3 4" key="1">
    <citation type="journal article" date="2019" name="Int. J. Syst. Evol. Microbiol.">
        <title>Capsulimonas corticalis gen. nov., sp. nov., an aerobic capsulated bacterium, of a novel bacterial order, Capsulimonadales ord. nov., of the class Armatimonadia of the phylum Armatimonadetes.</title>
        <authorList>
            <person name="Li J."/>
            <person name="Kudo C."/>
            <person name="Tonouchi A."/>
        </authorList>
    </citation>
    <scope>NUCLEOTIDE SEQUENCE [LARGE SCALE GENOMIC DNA]</scope>
    <source>
        <strain evidence="3 4">AX-7</strain>
    </source>
</reference>
<dbReference type="PANTHER" id="PTHR35526:SF3">
    <property type="entry name" value="ANTI-SIGMA-F FACTOR RSBW"/>
    <property type="match status" value="1"/>
</dbReference>
<dbReference type="GO" id="GO:0004674">
    <property type="term" value="F:protein serine/threonine kinase activity"/>
    <property type="evidence" value="ECO:0007669"/>
    <property type="project" value="UniProtKB-KW"/>
</dbReference>
<keyword evidence="1" id="KW-0418">Kinase</keyword>
<dbReference type="SUPFAM" id="SSF55874">
    <property type="entry name" value="ATPase domain of HSP90 chaperone/DNA topoisomerase II/histidine kinase"/>
    <property type="match status" value="1"/>
</dbReference>
<dbReference type="Proteomes" id="UP000287394">
    <property type="component" value="Chromosome"/>
</dbReference>
<evidence type="ECO:0000259" key="2">
    <source>
        <dbReference type="Pfam" id="PF13581"/>
    </source>
</evidence>
<dbReference type="InterPro" id="IPR036890">
    <property type="entry name" value="HATPase_C_sf"/>
</dbReference>
<name>A0A402D146_9BACT</name>
<protein>
    <recommendedName>
        <fullName evidence="2">Histidine kinase/HSP90-like ATPase domain-containing protein</fullName>
    </recommendedName>
</protein>
<sequence length="168" mass="18505">MILKLSLDLPEEKEYIRLSRTLGKCTLEYLNVMQSDIDDVETIVSELTSNVIRHAHSTEGRFGLILEYYAKKVVITVRDKGNGFSLIEAGLKPQERTGFNGELRLGGFGLKMVTGLSDSLRFTQSTRRGTVVKAEKILTYSSPLDAKHAAHMNSGEADCISIAALVNA</sequence>
<evidence type="ECO:0000313" key="3">
    <source>
        <dbReference type="EMBL" id="BDI31673.1"/>
    </source>
</evidence>
<feature type="domain" description="Histidine kinase/HSP90-like ATPase" evidence="2">
    <location>
        <begin position="11"/>
        <end position="134"/>
    </location>
</feature>
<dbReference type="InterPro" id="IPR003594">
    <property type="entry name" value="HATPase_dom"/>
</dbReference>
<dbReference type="CDD" id="cd16936">
    <property type="entry name" value="HATPase_RsbW-like"/>
    <property type="match status" value="1"/>
</dbReference>
<accession>A0A402D146</accession>
<dbReference type="AlphaFoldDB" id="A0A402D146"/>
<evidence type="ECO:0000256" key="1">
    <source>
        <dbReference type="ARBA" id="ARBA00022527"/>
    </source>
</evidence>